<proteinExistence type="predicted"/>
<sequence length="111" mass="12534">MSDILESIVARIPVNHAVPLITGALYRRTIPQLAARGYDNRLALLLQGLPIADFTDEELDYLTTLPLGLLTAGMTNTYRELYYRGQYIHIPSYLSDHTIAQFLIIAESLRE</sequence>
<accession>A0A7M4</accession>
<keyword evidence="2" id="KW-1185">Reference proteome</keyword>
<protein>
    <submittedName>
        <fullName evidence="1">Uncharacterized protein</fullName>
    </submittedName>
</protein>
<evidence type="ECO:0000313" key="2">
    <source>
        <dbReference type="Proteomes" id="UP000001249"/>
    </source>
</evidence>
<dbReference type="KEGG" id="vg:4484365"/>
<evidence type="ECO:0000313" key="1">
    <source>
        <dbReference type="EMBL" id="BAF36201.1"/>
    </source>
</evidence>
<dbReference type="Proteomes" id="UP000001249">
    <property type="component" value="Segment"/>
</dbReference>
<reference evidence="2" key="1">
    <citation type="journal article" date="2008" name="J. Bacteriol.">
        <title>Ma-LMM01 infecting toxic Microcystis aeruginosa illuminates diverse cyanophage genome strategies.</title>
        <authorList>
            <person name="Yoshida T."/>
            <person name="Nagasaki K."/>
            <person name="Takashima Y."/>
            <person name="Shirai Y."/>
            <person name="Tomaru Y."/>
            <person name="Takao Y."/>
            <person name="Sakamoto S."/>
            <person name="Hiroishi S."/>
            <person name="Ogata H."/>
        </authorList>
    </citation>
    <scope>NUCLEOTIDE SEQUENCE</scope>
</reference>
<dbReference type="EMBL" id="AB231700">
    <property type="protein sequence ID" value="BAF36201.1"/>
    <property type="molecule type" value="Genomic_DNA"/>
</dbReference>
<organism evidence="1 2">
    <name type="scientific">Microcystis phage LMM01</name>
    <dbReference type="NCBI Taxonomy" id="2856824"/>
    <lineage>
        <taxon>Viruses</taxon>
        <taxon>Duplodnaviria</taxon>
        <taxon>Heunggongvirae</taxon>
        <taxon>Uroviricota</taxon>
        <taxon>Caudoviricetes</taxon>
        <taxon>Fukuivirus</taxon>
        <taxon>Fukuivirus LMM01</taxon>
    </lineage>
</organism>
<dbReference type="RefSeq" id="YP_851124.1">
    <property type="nucleotide sequence ID" value="NC_008562.1"/>
</dbReference>
<dbReference type="GeneID" id="4484365"/>
<name>A0A7M4_9CAUD</name>